<keyword evidence="3" id="KW-1185">Reference proteome</keyword>
<gene>
    <name evidence="2" type="ORF">PCON_01771</name>
</gene>
<protein>
    <submittedName>
        <fullName evidence="2">Similar to Target of rapamycin complex 2 subunit bit61 acc. no. O74547</fullName>
    </submittedName>
</protein>
<dbReference type="PANTHER" id="PTHR32428">
    <property type="entry name" value="TARGET OF RAPAMYCIN COMPLEX 2 SUBUNIT BIT61-RELATED"/>
    <property type="match status" value="1"/>
</dbReference>
<organism evidence="2 3">
    <name type="scientific">Pyronema omphalodes (strain CBS 100304)</name>
    <name type="common">Pyronema confluens</name>
    <dbReference type="NCBI Taxonomy" id="1076935"/>
    <lineage>
        <taxon>Eukaryota</taxon>
        <taxon>Fungi</taxon>
        <taxon>Dikarya</taxon>
        <taxon>Ascomycota</taxon>
        <taxon>Pezizomycotina</taxon>
        <taxon>Pezizomycetes</taxon>
        <taxon>Pezizales</taxon>
        <taxon>Pyronemataceae</taxon>
        <taxon>Pyronema</taxon>
    </lineage>
</organism>
<dbReference type="OMA" id="LVIVHIK"/>
<evidence type="ECO:0000256" key="1">
    <source>
        <dbReference type="SAM" id="MobiDB-lite"/>
    </source>
</evidence>
<feature type="region of interest" description="Disordered" evidence="1">
    <location>
        <begin position="325"/>
        <end position="364"/>
    </location>
</feature>
<feature type="compositionally biased region" description="Low complexity" evidence="1">
    <location>
        <begin position="119"/>
        <end position="128"/>
    </location>
</feature>
<dbReference type="GO" id="GO:0031932">
    <property type="term" value="C:TORC2 complex"/>
    <property type="evidence" value="ECO:0007669"/>
    <property type="project" value="TreeGrafter"/>
</dbReference>
<feature type="region of interest" description="Disordered" evidence="1">
    <location>
        <begin position="1"/>
        <end position="87"/>
    </location>
</feature>
<dbReference type="OrthoDB" id="2290221at2759"/>
<sequence length="673" mass="73055">MQSGRRGGQLPPPPPIPAASGHGRSPSVSSTSSTSSARSSSRMPFTNFSNSSTSTITLIPPTTPRPPSRSAAHTAPPGAATATQHTSPRAAIANHQLRQGPGYFEPTLTHPAQAPPAQQPSQVAAAYAMHSSMRKRSATEPSPATPPIQGSVMSHHGVAGAAANMVYSSLTTAAVNIPQVRPHTQQSSSSSHHGLNSPSTSAPTQVASKKEGKMKIFGSSSKPGRIGTPGIDKALRPLPSPNKLGQISAPIPRLTPMVSKGLDDSRKPSFSSLASGFSASSTLVNTNSEVNSLNNSFNGNGINGGYPPNPVQSYSGSPPLIERGFKELSLRDVERERDLQSRDRERDRDNNPLGQLGQLNKTLHRPHFLRSRDKDHHHHSTFSSSASNSKMADTSNISLYSFGPSSPSTKSDLPKSSDLTLKTSKALKSALGASYEEPLDLTAQDAWPFLCSRVLPLFVGEPLRSTVEDLNKQVTLHIRRCVERRDPIQLLADIRQLLETGMSNIEPQLSKLPDERLLTRLVEIWQLVFGYTTPYLEAVLLPLQQEFKGSGTVLKPHDAREFFGSTLEITPLGLDVRRLIMIAVRDCIVLPIFDRLKMLFSRLQMDFSRNQEEGMEVVGRMLQCVSILAAAGTGDEKQGLIDELGRTLKWNWLSRRTGRNRRGFVGTKMRVVV</sequence>
<name>U4KUA8_PYROM</name>
<feature type="compositionally biased region" description="Low complexity" evidence="1">
    <location>
        <begin position="187"/>
        <end position="201"/>
    </location>
</feature>
<accession>U4KUA8</accession>
<feature type="region of interest" description="Disordered" evidence="1">
    <location>
        <begin position="180"/>
        <end position="230"/>
    </location>
</feature>
<feature type="compositionally biased region" description="Low complexity" evidence="1">
    <location>
        <begin position="19"/>
        <end position="60"/>
    </location>
</feature>
<evidence type="ECO:0000313" key="3">
    <source>
        <dbReference type="Proteomes" id="UP000018144"/>
    </source>
</evidence>
<dbReference type="InterPro" id="IPR013745">
    <property type="entry name" value="Bit61/PRR5"/>
</dbReference>
<dbReference type="AlphaFoldDB" id="U4KUA8"/>
<dbReference type="Pfam" id="PF08539">
    <property type="entry name" value="HbrB"/>
    <property type="match status" value="1"/>
</dbReference>
<dbReference type="EMBL" id="HF935197">
    <property type="protein sequence ID" value="CCX04281.1"/>
    <property type="molecule type" value="Genomic_DNA"/>
</dbReference>
<feature type="region of interest" description="Disordered" evidence="1">
    <location>
        <begin position="301"/>
        <end position="320"/>
    </location>
</feature>
<proteinExistence type="predicted"/>
<dbReference type="GO" id="GO:0038203">
    <property type="term" value="P:TORC2 signaling"/>
    <property type="evidence" value="ECO:0007669"/>
    <property type="project" value="TreeGrafter"/>
</dbReference>
<evidence type="ECO:0000313" key="2">
    <source>
        <dbReference type="EMBL" id="CCX04281.1"/>
    </source>
</evidence>
<feature type="region of interest" description="Disordered" evidence="1">
    <location>
        <begin position="100"/>
        <end position="153"/>
    </location>
</feature>
<dbReference type="STRING" id="1076935.U4KUA8"/>
<feature type="compositionally biased region" description="Basic and acidic residues" evidence="1">
    <location>
        <begin position="325"/>
        <end position="350"/>
    </location>
</feature>
<reference evidence="2 3" key="1">
    <citation type="journal article" date="2013" name="PLoS Genet.">
        <title>The genome and development-dependent transcriptomes of Pyronema confluens: a window into fungal evolution.</title>
        <authorList>
            <person name="Traeger S."/>
            <person name="Altegoer F."/>
            <person name="Freitag M."/>
            <person name="Gabaldon T."/>
            <person name="Kempken F."/>
            <person name="Kumar A."/>
            <person name="Marcet-Houben M."/>
            <person name="Poggeler S."/>
            <person name="Stajich J.E."/>
            <person name="Nowrousian M."/>
        </authorList>
    </citation>
    <scope>NUCLEOTIDE SEQUENCE [LARGE SCALE GENOMIC DNA]</scope>
    <source>
        <strain evidence="3">CBS 100304</strain>
        <tissue evidence="2">Vegetative mycelium</tissue>
    </source>
</reference>
<dbReference type="eggNOG" id="ENOG502RZ40">
    <property type="taxonomic scope" value="Eukaryota"/>
</dbReference>
<dbReference type="Proteomes" id="UP000018144">
    <property type="component" value="Unassembled WGS sequence"/>
</dbReference>
<dbReference type="PANTHER" id="PTHR32428:SF2">
    <property type="entry name" value="TARGET OF RAPAMYCIN COMPLEX 2 SUBUNIT BIT61-RELATED"/>
    <property type="match status" value="1"/>
</dbReference>
<feature type="compositionally biased region" description="Low complexity" evidence="1">
    <location>
        <begin position="68"/>
        <end position="86"/>
    </location>
</feature>